<dbReference type="InterPro" id="IPR007272">
    <property type="entry name" value="Sulf_transp_TsuA/YedE"/>
</dbReference>
<keyword evidence="7 8" id="KW-0472">Membrane</keyword>
<evidence type="ECO:0000256" key="8">
    <source>
        <dbReference type="SAM" id="Phobius"/>
    </source>
</evidence>
<evidence type="ECO:0000313" key="9">
    <source>
        <dbReference type="EMBL" id="RCI10553.1"/>
    </source>
</evidence>
<comment type="subcellular location">
    <subcellularLocation>
        <location evidence="1">Cell inner membrane</location>
        <topology evidence="1">Multi-pass membrane protein</topology>
    </subcellularLocation>
</comment>
<keyword evidence="4" id="KW-0997">Cell inner membrane</keyword>
<evidence type="ECO:0000256" key="6">
    <source>
        <dbReference type="ARBA" id="ARBA00022989"/>
    </source>
</evidence>
<dbReference type="Proteomes" id="UP000253664">
    <property type="component" value="Unassembled WGS sequence"/>
</dbReference>
<feature type="transmembrane region" description="Helical" evidence="8">
    <location>
        <begin position="291"/>
        <end position="316"/>
    </location>
</feature>
<dbReference type="GO" id="GO:0005886">
    <property type="term" value="C:plasma membrane"/>
    <property type="evidence" value="ECO:0007669"/>
    <property type="project" value="UniProtKB-SubCell"/>
</dbReference>
<dbReference type="EMBL" id="LKCN02000012">
    <property type="protein sequence ID" value="RCI10553.1"/>
    <property type="molecule type" value="Genomic_DNA"/>
</dbReference>
<dbReference type="Pfam" id="PF04143">
    <property type="entry name" value="Sulf_transp"/>
    <property type="match status" value="1"/>
</dbReference>
<feature type="transmembrane region" description="Helical" evidence="8">
    <location>
        <begin position="42"/>
        <end position="61"/>
    </location>
</feature>
<evidence type="ECO:0000313" key="10">
    <source>
        <dbReference type="Proteomes" id="UP000253664"/>
    </source>
</evidence>
<feature type="transmembrane region" description="Helical" evidence="8">
    <location>
        <begin position="261"/>
        <end position="279"/>
    </location>
</feature>
<feature type="transmembrane region" description="Helical" evidence="8">
    <location>
        <begin position="175"/>
        <end position="194"/>
    </location>
</feature>
<evidence type="ECO:0000256" key="4">
    <source>
        <dbReference type="ARBA" id="ARBA00022519"/>
    </source>
</evidence>
<evidence type="ECO:0000256" key="5">
    <source>
        <dbReference type="ARBA" id="ARBA00022692"/>
    </source>
</evidence>
<feature type="transmembrane region" description="Helical" evidence="8">
    <location>
        <begin position="232"/>
        <end position="249"/>
    </location>
</feature>
<accession>A0A367L7Z8</accession>
<protein>
    <submittedName>
        <fullName evidence="9">Uncharacterized protein</fullName>
    </submittedName>
</protein>
<dbReference type="PANTHER" id="PTHR30574">
    <property type="entry name" value="INNER MEMBRANE PROTEIN YEDE"/>
    <property type="match status" value="1"/>
</dbReference>
<evidence type="ECO:0000256" key="2">
    <source>
        <dbReference type="ARBA" id="ARBA00022448"/>
    </source>
</evidence>
<proteinExistence type="predicted"/>
<feature type="transmembrane region" description="Helical" evidence="8">
    <location>
        <begin position="113"/>
        <end position="133"/>
    </location>
</feature>
<evidence type="ECO:0000256" key="7">
    <source>
        <dbReference type="ARBA" id="ARBA00023136"/>
    </source>
</evidence>
<keyword evidence="6 8" id="KW-1133">Transmembrane helix</keyword>
<feature type="transmembrane region" description="Helical" evidence="8">
    <location>
        <begin position="73"/>
        <end position="93"/>
    </location>
</feature>
<comment type="caution">
    <text evidence="9">The sequence shown here is derived from an EMBL/GenBank/DDBJ whole genome shotgun (WGS) entry which is preliminary data.</text>
</comment>
<dbReference type="PANTHER" id="PTHR30574:SF1">
    <property type="entry name" value="SULPHUR TRANSPORT DOMAIN-CONTAINING PROTEIN"/>
    <property type="match status" value="1"/>
</dbReference>
<gene>
    <name evidence="9" type="ORF">L249_4421</name>
</gene>
<feature type="transmembrane region" description="Helical" evidence="8">
    <location>
        <begin position="153"/>
        <end position="169"/>
    </location>
</feature>
<dbReference type="AlphaFoldDB" id="A0A367L7Z8"/>
<keyword evidence="2" id="KW-0813">Transport</keyword>
<evidence type="ECO:0000256" key="3">
    <source>
        <dbReference type="ARBA" id="ARBA00022475"/>
    </source>
</evidence>
<keyword evidence="5 8" id="KW-0812">Transmembrane</keyword>
<evidence type="ECO:0000256" key="1">
    <source>
        <dbReference type="ARBA" id="ARBA00004429"/>
    </source>
</evidence>
<reference evidence="9 10" key="1">
    <citation type="journal article" date="2015" name="BMC Genomics">
        <title>Insights from the genome of Ophiocordyceps polyrhachis-furcata to pathogenicity and host specificity in insect fungi.</title>
        <authorList>
            <person name="Wichadakul D."/>
            <person name="Kobmoo N."/>
            <person name="Ingsriswang S."/>
            <person name="Tangphatsornruang S."/>
            <person name="Chantasingh D."/>
            <person name="Luangsa-ard J.J."/>
            <person name="Eurwilaichitr L."/>
        </authorList>
    </citation>
    <scope>NUCLEOTIDE SEQUENCE [LARGE SCALE GENOMIC DNA]</scope>
    <source>
        <strain evidence="9 10">BCC 54312</strain>
    </source>
</reference>
<name>A0A367L7Z8_9HYPO</name>
<keyword evidence="10" id="KW-1185">Reference proteome</keyword>
<dbReference type="OrthoDB" id="10254418at2759"/>
<keyword evidence="3" id="KW-1003">Cell membrane</keyword>
<sequence length="317" mass="32023">MDFIAAAVSGAAFGAAMTAAGFHDPSLIIDQMNLKRWHMLQAFMAATASSAIICCIVQEVYRVEVAPRHASPLGLLAGNVIGGALLGVGIALSGSCPGALFAQLAVGRKAACFTLAGAVMGAVLWTSHLSRLVPDKGPDWPGPEHVRLSKTKAMLLLQTVCLAVVAMTPTPRGRINGAVGGLVIGFAQLVSLITRRSMLGASGSYQEVAVLLRQLAGGDGGKHLPHGHGRNFAFASGAVVGAWLLLHAVPSLAVDTTLEPAAPLAFIGGCLMLLGATMAGGCTSGHGISGIALLSPSSVVTMASVFAAGASVAPLAY</sequence>
<organism evidence="9 10">
    <name type="scientific">Ophiocordyceps polyrhachis-furcata BCC 54312</name>
    <dbReference type="NCBI Taxonomy" id="1330021"/>
    <lineage>
        <taxon>Eukaryota</taxon>
        <taxon>Fungi</taxon>
        <taxon>Dikarya</taxon>
        <taxon>Ascomycota</taxon>
        <taxon>Pezizomycotina</taxon>
        <taxon>Sordariomycetes</taxon>
        <taxon>Hypocreomycetidae</taxon>
        <taxon>Hypocreales</taxon>
        <taxon>Ophiocordycipitaceae</taxon>
        <taxon>Ophiocordyceps</taxon>
    </lineage>
</organism>
<dbReference type="STRING" id="1330021.A0A367L7Z8"/>